<keyword evidence="2" id="KW-1185">Reference proteome</keyword>
<dbReference type="AlphaFoldDB" id="A0A915K8K1"/>
<reference evidence="3" key="1">
    <citation type="submission" date="2022-11" db="UniProtKB">
        <authorList>
            <consortium name="WormBaseParasite"/>
        </authorList>
    </citation>
    <scope>IDENTIFICATION</scope>
</reference>
<dbReference type="Proteomes" id="UP000887565">
    <property type="component" value="Unplaced"/>
</dbReference>
<evidence type="ECO:0000313" key="2">
    <source>
        <dbReference type="Proteomes" id="UP000887565"/>
    </source>
</evidence>
<sequence>MPKVEKKVLEPPLPMKVDDDMTSEKLVIDEMIAEMPESEMTESKEDNVGKLADTSRQNTQLERDRQINVLSLASSIWHKRKGHGMVGNQRPWALVQVKVDSVVGQPVKPMWSPRSVGVQTNR</sequence>
<evidence type="ECO:0000256" key="1">
    <source>
        <dbReference type="SAM" id="MobiDB-lite"/>
    </source>
</evidence>
<organism evidence="2 3">
    <name type="scientific">Romanomermis culicivorax</name>
    <name type="common">Nematode worm</name>
    <dbReference type="NCBI Taxonomy" id="13658"/>
    <lineage>
        <taxon>Eukaryota</taxon>
        <taxon>Metazoa</taxon>
        <taxon>Ecdysozoa</taxon>
        <taxon>Nematoda</taxon>
        <taxon>Enoplea</taxon>
        <taxon>Dorylaimia</taxon>
        <taxon>Mermithida</taxon>
        <taxon>Mermithoidea</taxon>
        <taxon>Mermithidae</taxon>
        <taxon>Romanomermis</taxon>
    </lineage>
</organism>
<dbReference type="WBParaSite" id="nRc.2.0.1.t35016-RA">
    <property type="protein sequence ID" value="nRc.2.0.1.t35016-RA"/>
    <property type="gene ID" value="nRc.2.0.1.g35016"/>
</dbReference>
<accession>A0A915K8K1</accession>
<feature type="region of interest" description="Disordered" evidence="1">
    <location>
        <begin position="35"/>
        <end position="62"/>
    </location>
</feature>
<evidence type="ECO:0000313" key="3">
    <source>
        <dbReference type="WBParaSite" id="nRc.2.0.1.t35016-RA"/>
    </source>
</evidence>
<feature type="region of interest" description="Disordered" evidence="1">
    <location>
        <begin position="1"/>
        <end position="21"/>
    </location>
</feature>
<name>A0A915K8K1_ROMCU</name>
<protein>
    <submittedName>
        <fullName evidence="3">Uncharacterized protein</fullName>
    </submittedName>
</protein>
<proteinExistence type="predicted"/>